<evidence type="ECO:0000313" key="2">
    <source>
        <dbReference type="Proteomes" id="UP000659344"/>
    </source>
</evidence>
<comment type="caution">
    <text evidence="1">The sequence shown here is derived from an EMBL/GenBank/DDBJ whole genome shotgun (WGS) entry which is preliminary data.</text>
</comment>
<reference evidence="2" key="1">
    <citation type="journal article" date="2019" name="Int. J. Syst. Evol. Microbiol.">
        <title>The Global Catalogue of Microorganisms (GCM) 10K type strain sequencing project: providing services to taxonomists for standard genome sequencing and annotation.</title>
        <authorList>
            <consortium name="The Broad Institute Genomics Platform"/>
            <consortium name="The Broad Institute Genome Sequencing Center for Infectious Disease"/>
            <person name="Wu L."/>
            <person name="Ma J."/>
        </authorList>
    </citation>
    <scope>NUCLEOTIDE SEQUENCE [LARGE SCALE GENOMIC DNA]</scope>
    <source>
        <strain evidence="2">CGMCC 1.12769</strain>
    </source>
</reference>
<dbReference type="RefSeq" id="WP_188537453.1">
    <property type="nucleotide sequence ID" value="NZ_BMFT01000001.1"/>
</dbReference>
<gene>
    <name evidence="1" type="ORF">GCM10008013_15810</name>
</gene>
<name>A0ABQ1YBB2_9BACL</name>
<protein>
    <recommendedName>
        <fullName evidence="3">Motility protein</fullName>
    </recommendedName>
</protein>
<dbReference type="Pfam" id="PF14070">
    <property type="entry name" value="YjfB_motility"/>
    <property type="match status" value="1"/>
</dbReference>
<dbReference type="Proteomes" id="UP000659344">
    <property type="component" value="Unassembled WGS sequence"/>
</dbReference>
<sequence length="58" mass="6248">MDIAALSSRMAQTSLQQDVSISVLKMSKDQATLEGQALIKMMEQSVLPNLGGNLDIKV</sequence>
<evidence type="ECO:0000313" key="1">
    <source>
        <dbReference type="EMBL" id="GGH19261.1"/>
    </source>
</evidence>
<keyword evidence="2" id="KW-1185">Reference proteome</keyword>
<organism evidence="1 2">
    <name type="scientific">Paenibacillus segetis</name>
    <dbReference type="NCBI Taxonomy" id="1325360"/>
    <lineage>
        <taxon>Bacteria</taxon>
        <taxon>Bacillati</taxon>
        <taxon>Bacillota</taxon>
        <taxon>Bacilli</taxon>
        <taxon>Bacillales</taxon>
        <taxon>Paenibacillaceae</taxon>
        <taxon>Paenibacillus</taxon>
    </lineage>
</organism>
<accession>A0ABQ1YBB2</accession>
<evidence type="ECO:0008006" key="3">
    <source>
        <dbReference type="Google" id="ProtNLM"/>
    </source>
</evidence>
<dbReference type="InterPro" id="IPR025906">
    <property type="entry name" value="YjfB_motility"/>
</dbReference>
<proteinExistence type="predicted"/>
<dbReference type="EMBL" id="BMFT01000001">
    <property type="protein sequence ID" value="GGH19261.1"/>
    <property type="molecule type" value="Genomic_DNA"/>
</dbReference>